<keyword evidence="2" id="KW-1185">Reference proteome</keyword>
<organism evidence="1 2">
    <name type="scientific">Halococcus salifodinae DSM 8989</name>
    <dbReference type="NCBI Taxonomy" id="1227456"/>
    <lineage>
        <taxon>Archaea</taxon>
        <taxon>Methanobacteriati</taxon>
        <taxon>Methanobacteriota</taxon>
        <taxon>Stenosarchaea group</taxon>
        <taxon>Halobacteria</taxon>
        <taxon>Halobacteriales</taxon>
        <taxon>Halococcaceae</taxon>
        <taxon>Halococcus</taxon>
    </lineage>
</organism>
<dbReference type="Proteomes" id="UP000011625">
    <property type="component" value="Unassembled WGS sequence"/>
</dbReference>
<gene>
    <name evidence="1" type="ORF">C450_15945</name>
</gene>
<comment type="caution">
    <text evidence="1">The sequence shown here is derived from an EMBL/GenBank/DDBJ whole genome shotgun (WGS) entry which is preliminary data.</text>
</comment>
<dbReference type="STRING" id="1227456.C450_15945"/>
<accession>M0MVK7</accession>
<proteinExistence type="predicted"/>
<name>M0MVK7_9EURY</name>
<protein>
    <submittedName>
        <fullName evidence="1">ABC-type dipeptide/oligopeptide/nickel transport system, permease protein</fullName>
    </submittedName>
</protein>
<evidence type="ECO:0000313" key="2">
    <source>
        <dbReference type="Proteomes" id="UP000011625"/>
    </source>
</evidence>
<evidence type="ECO:0000313" key="1">
    <source>
        <dbReference type="EMBL" id="EMA49782.1"/>
    </source>
</evidence>
<sequence length="26" mass="2973">MFAFLFTLVNLGVDITYSALDPRIQQ</sequence>
<reference evidence="1 2" key="1">
    <citation type="journal article" date="2014" name="PLoS Genet.">
        <title>Phylogenetically driven sequencing of extremely halophilic archaea reveals strategies for static and dynamic osmo-response.</title>
        <authorList>
            <person name="Becker E.A."/>
            <person name="Seitzer P.M."/>
            <person name="Tritt A."/>
            <person name="Larsen D."/>
            <person name="Krusor M."/>
            <person name="Yao A.I."/>
            <person name="Wu D."/>
            <person name="Madern D."/>
            <person name="Eisen J.A."/>
            <person name="Darling A.E."/>
            <person name="Facciotti M.T."/>
        </authorList>
    </citation>
    <scope>NUCLEOTIDE SEQUENCE [LARGE SCALE GENOMIC DNA]</scope>
    <source>
        <strain evidence="1 2">DSM 8989</strain>
    </source>
</reference>
<dbReference type="EMBL" id="AOME01000076">
    <property type="protein sequence ID" value="EMA49782.1"/>
    <property type="molecule type" value="Genomic_DNA"/>
</dbReference>
<dbReference type="AlphaFoldDB" id="M0MVK7"/>